<feature type="chain" id="PRO_5008147032" evidence="1">
    <location>
        <begin position="26"/>
        <end position="155"/>
    </location>
</feature>
<sequence length="155" mass="16818">MFADFALNFATLFLLLLGDLALAHSGREDALPLLQKDHNGFASGPKVNSPWCGCGTGYKHCCGHYTQMVWAATNLIGCGYAQCNGVVGVGGYARAVFVCHYNPQGNKVMSYSNGALYAFPAFTWARSESERCSQCPSDQPSCYQGLCYMPVNYRG</sequence>
<keyword evidence="1" id="KW-0732">Signal</keyword>
<dbReference type="GO" id="GO:0005576">
    <property type="term" value="C:extracellular region"/>
    <property type="evidence" value="ECO:0007669"/>
    <property type="project" value="InterPro"/>
</dbReference>
<accession>A0A183C496</accession>
<evidence type="ECO:0000313" key="4">
    <source>
        <dbReference type="WBParaSite" id="GPLIN_000769000"/>
    </source>
</evidence>
<reference evidence="3" key="1">
    <citation type="submission" date="2013-12" db="EMBL/GenBank/DDBJ databases">
        <authorList>
            <person name="Aslett M."/>
        </authorList>
    </citation>
    <scope>NUCLEOTIDE SEQUENCE [LARGE SCALE GENOMIC DNA]</scope>
    <source>
        <strain evidence="3">Lindley</strain>
    </source>
</reference>
<dbReference type="PRINTS" id="PR00837">
    <property type="entry name" value="V5TPXLIKE"/>
</dbReference>
<dbReference type="SUPFAM" id="SSF55797">
    <property type="entry name" value="PR-1-like"/>
    <property type="match status" value="1"/>
</dbReference>
<dbReference type="Pfam" id="PF00188">
    <property type="entry name" value="CAP"/>
    <property type="match status" value="1"/>
</dbReference>
<reference evidence="4" key="3">
    <citation type="submission" date="2016-06" db="UniProtKB">
        <authorList>
            <consortium name="WormBaseParasite"/>
        </authorList>
    </citation>
    <scope>IDENTIFICATION</scope>
</reference>
<proteinExistence type="predicted"/>
<protein>
    <submittedName>
        <fullName evidence="4">SCP domain-containing protein</fullName>
    </submittedName>
</protein>
<evidence type="ECO:0000313" key="3">
    <source>
        <dbReference type="Proteomes" id="UP000050741"/>
    </source>
</evidence>
<reference evidence="3" key="2">
    <citation type="submission" date="2014-05" db="EMBL/GenBank/DDBJ databases">
        <title>The genome and life-stage specific transcriptomes of Globodera pallida elucidate key aspects of plant parasitism by a cyst nematode.</title>
        <authorList>
            <person name="Cotton J.A."/>
            <person name="Lilley C.J."/>
            <person name="Jones L.M."/>
            <person name="Kikuchi T."/>
            <person name="Reid A.J."/>
            <person name="Thorpe P."/>
            <person name="Tsai I.J."/>
            <person name="Beasley H."/>
            <person name="Blok V."/>
            <person name="Cock P.J.A."/>
            <person name="Van den Akker S.E."/>
            <person name="Holroyd N."/>
            <person name="Hunt M."/>
            <person name="Mantelin S."/>
            <person name="Naghra H."/>
            <person name="Pain A."/>
            <person name="Palomares-Rius J.E."/>
            <person name="Zarowiecki M."/>
            <person name="Berriman M."/>
            <person name="Jones J.T."/>
            <person name="Urwin P.E."/>
        </authorList>
    </citation>
    <scope>NUCLEOTIDE SEQUENCE [LARGE SCALE GENOMIC DNA]</scope>
    <source>
        <strain evidence="3">Lindley</strain>
    </source>
</reference>
<dbReference type="InterPro" id="IPR035940">
    <property type="entry name" value="CAP_sf"/>
</dbReference>
<dbReference type="Proteomes" id="UP000050741">
    <property type="component" value="Unassembled WGS sequence"/>
</dbReference>
<dbReference type="Gene3D" id="3.40.33.10">
    <property type="entry name" value="CAP"/>
    <property type="match status" value="1"/>
</dbReference>
<evidence type="ECO:0000259" key="2">
    <source>
        <dbReference type="SMART" id="SM00198"/>
    </source>
</evidence>
<dbReference type="PANTHER" id="PTHR10334">
    <property type="entry name" value="CYSTEINE-RICH SECRETORY PROTEIN-RELATED"/>
    <property type="match status" value="1"/>
</dbReference>
<dbReference type="InterPro" id="IPR018244">
    <property type="entry name" value="Allrgn_V5/Tpx1_CS"/>
</dbReference>
<dbReference type="WBParaSite" id="GPLIN_000769000">
    <property type="protein sequence ID" value="GPLIN_000769000"/>
    <property type="gene ID" value="GPLIN_000769000"/>
</dbReference>
<evidence type="ECO:0000256" key="1">
    <source>
        <dbReference type="SAM" id="SignalP"/>
    </source>
</evidence>
<feature type="signal peptide" evidence="1">
    <location>
        <begin position="1"/>
        <end position="25"/>
    </location>
</feature>
<organism evidence="3 4">
    <name type="scientific">Globodera pallida</name>
    <name type="common">Potato cyst nematode worm</name>
    <name type="synonym">Heterodera pallida</name>
    <dbReference type="NCBI Taxonomy" id="36090"/>
    <lineage>
        <taxon>Eukaryota</taxon>
        <taxon>Metazoa</taxon>
        <taxon>Ecdysozoa</taxon>
        <taxon>Nematoda</taxon>
        <taxon>Chromadorea</taxon>
        <taxon>Rhabditida</taxon>
        <taxon>Tylenchina</taxon>
        <taxon>Tylenchomorpha</taxon>
        <taxon>Tylenchoidea</taxon>
        <taxon>Heteroderidae</taxon>
        <taxon>Heteroderinae</taxon>
        <taxon>Globodera</taxon>
    </lineage>
</organism>
<dbReference type="PROSITE" id="PS01009">
    <property type="entry name" value="CRISP_1"/>
    <property type="match status" value="1"/>
</dbReference>
<feature type="domain" description="SCP" evidence="2">
    <location>
        <begin position="8"/>
        <end position="109"/>
    </location>
</feature>
<dbReference type="InterPro" id="IPR014044">
    <property type="entry name" value="CAP_dom"/>
</dbReference>
<name>A0A183C496_GLOPA</name>
<keyword evidence="3" id="KW-1185">Reference proteome</keyword>
<dbReference type="AlphaFoldDB" id="A0A183C496"/>
<dbReference type="CDD" id="cd05380">
    <property type="entry name" value="CAP_euk"/>
    <property type="match status" value="1"/>
</dbReference>
<dbReference type="InterPro" id="IPR001283">
    <property type="entry name" value="CRISP-related"/>
</dbReference>
<dbReference type="SMART" id="SM00198">
    <property type="entry name" value="SCP"/>
    <property type="match status" value="1"/>
</dbReference>